<dbReference type="GO" id="GO:0034477">
    <property type="term" value="P:U6 snRNA 3'-end processing"/>
    <property type="evidence" value="ECO:0007669"/>
    <property type="project" value="InterPro"/>
</dbReference>
<keyword evidence="4" id="KW-0539">Nucleus</keyword>
<evidence type="ECO:0000256" key="3">
    <source>
        <dbReference type="ARBA" id="ARBA00023239"/>
    </source>
</evidence>
<dbReference type="InterPro" id="IPR027521">
    <property type="entry name" value="Usb1"/>
</dbReference>
<dbReference type="InterPro" id="IPR009097">
    <property type="entry name" value="Cyclic_Pdiesterase"/>
</dbReference>
<sequence length="194" mass="22132">MSGLSFISQYGDDEDSQSDENDNCKIQKIKLPTPNLSEVPVVSTEEHIDDPSLHGGRLRSFPHVRGNWASFVYIEYPEQDHLYKTINNLSKLVSSLNISCNTCEGIHLSLSKTFTIQYHMIRPLSAALQEVVGDIESFELYFDSVEVYCNEEKTRTFIALKADIYSSKILANITDKIDGILEDYKLPKFYQVCY</sequence>
<evidence type="ECO:0000256" key="7">
    <source>
        <dbReference type="ARBA" id="ARBA00030030"/>
    </source>
</evidence>
<proteinExistence type="predicted"/>
<reference evidence="9" key="1">
    <citation type="submission" date="2021-09" db="EMBL/GenBank/DDBJ databases">
        <authorList>
            <person name="Martin H S."/>
        </authorList>
    </citation>
    <scope>NUCLEOTIDE SEQUENCE</scope>
</reference>
<keyword evidence="10" id="KW-1185">Reference proteome</keyword>
<dbReference type="Gene3D" id="3.90.1140.10">
    <property type="entry name" value="Cyclic phosphodiesterase"/>
    <property type="match status" value="1"/>
</dbReference>
<evidence type="ECO:0000256" key="1">
    <source>
        <dbReference type="ARBA" id="ARBA00022722"/>
    </source>
</evidence>
<dbReference type="GO" id="GO:0016829">
    <property type="term" value="F:lyase activity"/>
    <property type="evidence" value="ECO:0007669"/>
    <property type="project" value="UniProtKB-KW"/>
</dbReference>
<dbReference type="PANTHER" id="PTHR13522:SF3">
    <property type="entry name" value="U6 SNRNA PHOSPHODIESTERASE 1"/>
    <property type="match status" value="1"/>
</dbReference>
<accession>A0A8J2QEL4</accession>
<evidence type="ECO:0000313" key="10">
    <source>
        <dbReference type="Proteomes" id="UP000789524"/>
    </source>
</evidence>
<dbReference type="GO" id="GO:0000175">
    <property type="term" value="F:3'-5'-RNA exonuclease activity"/>
    <property type="evidence" value="ECO:0007669"/>
    <property type="project" value="TreeGrafter"/>
</dbReference>
<organism evidence="9 10">
    <name type="scientific">Danaus chrysippus</name>
    <name type="common">African queen</name>
    <dbReference type="NCBI Taxonomy" id="151541"/>
    <lineage>
        <taxon>Eukaryota</taxon>
        <taxon>Metazoa</taxon>
        <taxon>Ecdysozoa</taxon>
        <taxon>Arthropoda</taxon>
        <taxon>Hexapoda</taxon>
        <taxon>Insecta</taxon>
        <taxon>Pterygota</taxon>
        <taxon>Neoptera</taxon>
        <taxon>Endopterygota</taxon>
        <taxon>Lepidoptera</taxon>
        <taxon>Glossata</taxon>
        <taxon>Ditrysia</taxon>
        <taxon>Papilionoidea</taxon>
        <taxon>Nymphalidae</taxon>
        <taxon>Danainae</taxon>
        <taxon>Danaini</taxon>
        <taxon>Danaina</taxon>
        <taxon>Danaus</taxon>
        <taxon>Anosia</taxon>
    </lineage>
</organism>
<protein>
    <recommendedName>
        <fullName evidence="6">U6 snRNA phosphodiesterase 1</fullName>
    </recommendedName>
    <alternativeName>
        <fullName evidence="7">3'-5' RNA exonuclease USB1</fullName>
    </alternativeName>
</protein>
<dbReference type="SUPFAM" id="SSF55144">
    <property type="entry name" value="LigT-like"/>
    <property type="match status" value="1"/>
</dbReference>
<evidence type="ECO:0000256" key="8">
    <source>
        <dbReference type="SAM" id="MobiDB-lite"/>
    </source>
</evidence>
<keyword evidence="3" id="KW-0456">Lyase</keyword>
<dbReference type="AlphaFoldDB" id="A0A8J2QEL4"/>
<name>A0A8J2QEL4_9NEOP</name>
<evidence type="ECO:0000313" key="9">
    <source>
        <dbReference type="EMBL" id="CAG9561230.1"/>
    </source>
</evidence>
<keyword evidence="2" id="KW-0378">Hydrolase</keyword>
<comment type="caution">
    <text evidence="9">The sequence shown here is derived from an EMBL/GenBank/DDBJ whole genome shotgun (WGS) entry which is preliminary data.</text>
</comment>
<dbReference type="EMBL" id="CAKASE010000046">
    <property type="protein sequence ID" value="CAG9561230.1"/>
    <property type="molecule type" value="Genomic_DNA"/>
</dbReference>
<evidence type="ECO:0000256" key="6">
    <source>
        <dbReference type="ARBA" id="ARBA00029543"/>
    </source>
</evidence>
<comment type="catalytic activity">
    <reaction evidence="5">
        <text>a 3'-end uridylyl-uridine-RNA = a 3'-end 2',3'-cyclophospho-uridine-RNA + uridine</text>
        <dbReference type="Rhea" id="RHEA:46052"/>
        <dbReference type="Rhea" id="RHEA-COMP:17384"/>
        <dbReference type="Rhea" id="RHEA-COMP:17385"/>
        <dbReference type="ChEBI" id="CHEBI:16704"/>
        <dbReference type="ChEBI" id="CHEBI:85643"/>
        <dbReference type="ChEBI" id="CHEBI:85644"/>
    </reaction>
    <physiologicalReaction direction="left-to-right" evidence="5">
        <dbReference type="Rhea" id="RHEA:46053"/>
    </physiologicalReaction>
</comment>
<dbReference type="OrthoDB" id="49151at2759"/>
<evidence type="ECO:0000256" key="2">
    <source>
        <dbReference type="ARBA" id="ARBA00022801"/>
    </source>
</evidence>
<evidence type="ECO:0000256" key="5">
    <source>
        <dbReference type="ARBA" id="ARBA00029300"/>
    </source>
</evidence>
<feature type="compositionally biased region" description="Acidic residues" evidence="8">
    <location>
        <begin position="11"/>
        <end position="21"/>
    </location>
</feature>
<dbReference type="GO" id="GO:0005634">
    <property type="term" value="C:nucleus"/>
    <property type="evidence" value="ECO:0007669"/>
    <property type="project" value="TreeGrafter"/>
</dbReference>
<feature type="region of interest" description="Disordered" evidence="8">
    <location>
        <begin position="1"/>
        <end position="21"/>
    </location>
</feature>
<evidence type="ECO:0000256" key="4">
    <source>
        <dbReference type="ARBA" id="ARBA00023242"/>
    </source>
</evidence>
<dbReference type="Proteomes" id="UP000789524">
    <property type="component" value="Unassembled WGS sequence"/>
</dbReference>
<dbReference type="PANTHER" id="PTHR13522">
    <property type="entry name" value="U6 SNRNA PHOSPHODIESTERASE 1"/>
    <property type="match status" value="1"/>
</dbReference>
<gene>
    <name evidence="9" type="ORF">DCHRY22_LOCUS2775</name>
</gene>
<keyword evidence="1" id="KW-0540">Nuclease</keyword>
<dbReference type="Pfam" id="PF09749">
    <property type="entry name" value="HVSL"/>
    <property type="match status" value="1"/>
</dbReference>